<keyword evidence="2" id="KW-0119">Carbohydrate metabolism</keyword>
<dbReference type="InterPro" id="IPR018484">
    <property type="entry name" value="FGGY_N"/>
</dbReference>
<evidence type="ECO:0000256" key="1">
    <source>
        <dbReference type="ARBA" id="ARBA00009156"/>
    </source>
</evidence>
<keyword evidence="7" id="KW-1185">Reference proteome</keyword>
<evidence type="ECO:0000259" key="5">
    <source>
        <dbReference type="Pfam" id="PF00370"/>
    </source>
</evidence>
<sequence length="466" mass="48996">MDHGDLDIGFDLGTSNTKVVAVDATGALVASASLETDWTHLGGGRAERDPVGMLATIDDLLERVATAARARLGHVRVRSIGFASLAETGVLLDRQGRPAYPLIAWFDPRGQAQLDDLPVRIRTDFRVTTGLDLTTVPTLFKLMWLHDNGIRLNGSQWLGLPEYICHHLGGARATDISLFGRTGLIDVATRGAWPSALDLLHVTPEFLPPIVASGAPLGRVRDDHRVEEVRGAVLTVAGHDHLVAAAEAGAARPGFALDSMGTAEAILAVSERLPPAADRERLAGLGLSVSPHVVDGLTSVLAGLKGGFLLARILRMVGGTNDPARHELDARAAALWPQHPAAVTVRGVGMNDQAITVTVDDGELDPALVWLAALGHVTDRARELLAIIESAGIPATTLVVAGGWTHLASVRASRRSLVPDLAICACDQPGIFGAARLAARAAGLNDDRADLSTYPAPAIDVFPLAP</sequence>
<organism evidence="6 7">
    <name type="scientific">Nostocoides vanveenii</name>
    <dbReference type="NCBI Taxonomy" id="330835"/>
    <lineage>
        <taxon>Bacteria</taxon>
        <taxon>Bacillati</taxon>
        <taxon>Actinomycetota</taxon>
        <taxon>Actinomycetes</taxon>
        <taxon>Micrococcales</taxon>
        <taxon>Intrasporangiaceae</taxon>
        <taxon>Nostocoides</taxon>
    </lineage>
</organism>
<dbReference type="PANTHER" id="PTHR43095:SF5">
    <property type="entry name" value="XYLULOSE KINASE"/>
    <property type="match status" value="1"/>
</dbReference>
<feature type="domain" description="Carbohydrate kinase FGGY N-terminal" evidence="5">
    <location>
        <begin position="8"/>
        <end position="244"/>
    </location>
</feature>
<evidence type="ECO:0000256" key="2">
    <source>
        <dbReference type="ARBA" id="ARBA00022629"/>
    </source>
</evidence>
<dbReference type="Gene3D" id="3.30.420.40">
    <property type="match status" value="2"/>
</dbReference>
<comment type="caution">
    <text evidence="6">The sequence shown here is derived from an EMBL/GenBank/DDBJ whole genome shotgun (WGS) entry which is preliminary data.</text>
</comment>
<reference evidence="6 7" key="1">
    <citation type="journal article" date="2019" name="Int. J. Syst. Evol. Microbiol.">
        <title>The Global Catalogue of Microorganisms (GCM) 10K type strain sequencing project: providing services to taxonomists for standard genome sequencing and annotation.</title>
        <authorList>
            <consortium name="The Broad Institute Genomics Platform"/>
            <consortium name="The Broad Institute Genome Sequencing Center for Infectious Disease"/>
            <person name="Wu L."/>
            <person name="Ma J."/>
        </authorList>
    </citation>
    <scope>NUCLEOTIDE SEQUENCE [LARGE SCALE GENOMIC DNA]</scope>
    <source>
        <strain evidence="6 7">JCM 15591</strain>
    </source>
</reference>
<dbReference type="Proteomes" id="UP001501475">
    <property type="component" value="Unassembled WGS sequence"/>
</dbReference>
<dbReference type="PANTHER" id="PTHR43095">
    <property type="entry name" value="SUGAR KINASE"/>
    <property type="match status" value="1"/>
</dbReference>
<keyword evidence="3" id="KW-0808">Transferase</keyword>
<dbReference type="EMBL" id="BAAAPN010000043">
    <property type="protein sequence ID" value="GAA1757742.1"/>
    <property type="molecule type" value="Genomic_DNA"/>
</dbReference>
<proteinExistence type="inferred from homology"/>
<dbReference type="RefSeq" id="WP_344064653.1">
    <property type="nucleotide sequence ID" value="NZ_BAAAPN010000043.1"/>
</dbReference>
<accession>A0ABN2KJZ7</accession>
<comment type="similarity">
    <text evidence="1">Belongs to the FGGY kinase family.</text>
</comment>
<evidence type="ECO:0000256" key="3">
    <source>
        <dbReference type="ARBA" id="ARBA00022679"/>
    </source>
</evidence>
<evidence type="ECO:0000313" key="6">
    <source>
        <dbReference type="EMBL" id="GAA1757742.1"/>
    </source>
</evidence>
<keyword evidence="4 6" id="KW-0418">Kinase</keyword>
<dbReference type="InterPro" id="IPR043129">
    <property type="entry name" value="ATPase_NBD"/>
</dbReference>
<evidence type="ECO:0000256" key="4">
    <source>
        <dbReference type="ARBA" id="ARBA00022777"/>
    </source>
</evidence>
<evidence type="ECO:0000313" key="7">
    <source>
        <dbReference type="Proteomes" id="UP001501475"/>
    </source>
</evidence>
<dbReference type="CDD" id="cd07773">
    <property type="entry name" value="ASKHA_NBD_FGGY_FK"/>
    <property type="match status" value="1"/>
</dbReference>
<keyword evidence="2" id="KW-0859">Xylose metabolism</keyword>
<dbReference type="Pfam" id="PF00370">
    <property type="entry name" value="FGGY_N"/>
    <property type="match status" value="1"/>
</dbReference>
<protein>
    <submittedName>
        <fullName evidence="6">FGGY family carbohydrate kinase</fullName>
    </submittedName>
</protein>
<name>A0ABN2KJZ7_9MICO</name>
<gene>
    <name evidence="6" type="ORF">GCM10009810_16460</name>
</gene>
<dbReference type="SUPFAM" id="SSF53067">
    <property type="entry name" value="Actin-like ATPase domain"/>
    <property type="match status" value="2"/>
</dbReference>
<dbReference type="GO" id="GO:0016301">
    <property type="term" value="F:kinase activity"/>
    <property type="evidence" value="ECO:0007669"/>
    <property type="project" value="UniProtKB-KW"/>
</dbReference>
<dbReference type="InterPro" id="IPR050406">
    <property type="entry name" value="FGGY_Carb_Kinase"/>
</dbReference>